<dbReference type="EMBL" id="JAXIOK010000021">
    <property type="protein sequence ID" value="KAK4746051.1"/>
    <property type="molecule type" value="Genomic_DNA"/>
</dbReference>
<sequence length="118" mass="13052">MEGKHVMDTALTLNSPGSEYSQLLAPRGVKRKWNLVNGSIGQQVDRQVHRNESTPYTKRVVSSSMRSLELRSIDLELGLSSGATEPGITSIHKNMLPFTINGIQNAEEGMNHSCQQRC</sequence>
<reference evidence="1 2" key="1">
    <citation type="journal article" date="2023" name="Hortic Res">
        <title>Pangenome of water caltrop reveals structural variations and asymmetric subgenome divergence after allopolyploidization.</title>
        <authorList>
            <person name="Zhang X."/>
            <person name="Chen Y."/>
            <person name="Wang L."/>
            <person name="Yuan Y."/>
            <person name="Fang M."/>
            <person name="Shi L."/>
            <person name="Lu R."/>
            <person name="Comes H.P."/>
            <person name="Ma Y."/>
            <person name="Chen Y."/>
            <person name="Huang G."/>
            <person name="Zhou Y."/>
            <person name="Zheng Z."/>
            <person name="Qiu Y."/>
        </authorList>
    </citation>
    <scope>NUCLEOTIDE SEQUENCE [LARGE SCALE GENOMIC DNA]</scope>
    <source>
        <tissue evidence="1">Roots</tissue>
    </source>
</reference>
<protein>
    <submittedName>
        <fullName evidence="1">Uncharacterized protein</fullName>
    </submittedName>
</protein>
<name>A0AAN7GHC2_9MYRT</name>
<organism evidence="1 2">
    <name type="scientific">Trapa incisa</name>
    <dbReference type="NCBI Taxonomy" id="236973"/>
    <lineage>
        <taxon>Eukaryota</taxon>
        <taxon>Viridiplantae</taxon>
        <taxon>Streptophyta</taxon>
        <taxon>Embryophyta</taxon>
        <taxon>Tracheophyta</taxon>
        <taxon>Spermatophyta</taxon>
        <taxon>Magnoliopsida</taxon>
        <taxon>eudicotyledons</taxon>
        <taxon>Gunneridae</taxon>
        <taxon>Pentapetalae</taxon>
        <taxon>rosids</taxon>
        <taxon>malvids</taxon>
        <taxon>Myrtales</taxon>
        <taxon>Lythraceae</taxon>
        <taxon>Trapa</taxon>
    </lineage>
</organism>
<gene>
    <name evidence="1" type="ORF">SAY87_012363</name>
</gene>
<proteinExistence type="predicted"/>
<accession>A0AAN7GHC2</accession>
<evidence type="ECO:0000313" key="2">
    <source>
        <dbReference type="Proteomes" id="UP001345219"/>
    </source>
</evidence>
<evidence type="ECO:0000313" key="1">
    <source>
        <dbReference type="EMBL" id="KAK4746051.1"/>
    </source>
</evidence>
<dbReference type="AlphaFoldDB" id="A0AAN7GHC2"/>
<keyword evidence="2" id="KW-1185">Reference proteome</keyword>
<dbReference type="Proteomes" id="UP001345219">
    <property type="component" value="Chromosome 10"/>
</dbReference>
<comment type="caution">
    <text evidence="1">The sequence shown here is derived from an EMBL/GenBank/DDBJ whole genome shotgun (WGS) entry which is preliminary data.</text>
</comment>